<comment type="caution">
    <text evidence="1">The sequence shown here is derived from an EMBL/GenBank/DDBJ whole genome shotgun (WGS) entry which is preliminary data.</text>
</comment>
<gene>
    <name evidence="1" type="ORF">Glove_215g5</name>
</gene>
<proteinExistence type="predicted"/>
<sequence length="243" mass="28744">MDNGNIYDLMILANELEFEELSEKLENHLIESKLLLLFLNPQSSLLENESALTSVLKRDDLQTKESEIWDYLIKWDTTQNSTLPEKLKDWSDENIMTLKTTLQQCLPLIRYFHIPNSDIVYKIKPYKKILDKRLWNDLKLYLMLPNQPEVTFWDICHGHASIIMITKVEGTNEIIGGLNPLAWDKPKEDWIKQIRVLHFQFSFTHDERSWCSVNLYYENPIRTTVTSFSIIDYEVFKVVKKSI</sequence>
<dbReference type="OrthoDB" id="2416330at2759"/>
<dbReference type="EMBL" id="PQFF01000200">
    <property type="protein sequence ID" value="RHZ75372.1"/>
    <property type="molecule type" value="Genomic_DNA"/>
</dbReference>
<evidence type="ECO:0000313" key="2">
    <source>
        <dbReference type="Proteomes" id="UP000266861"/>
    </source>
</evidence>
<dbReference type="AlphaFoldDB" id="A0A397IKJ4"/>
<name>A0A397IKJ4_9GLOM</name>
<protein>
    <recommendedName>
        <fullName evidence="3">TLDc domain-containing protein</fullName>
    </recommendedName>
</protein>
<evidence type="ECO:0008006" key="3">
    <source>
        <dbReference type="Google" id="ProtNLM"/>
    </source>
</evidence>
<organism evidence="1 2">
    <name type="scientific">Diversispora epigaea</name>
    <dbReference type="NCBI Taxonomy" id="1348612"/>
    <lineage>
        <taxon>Eukaryota</taxon>
        <taxon>Fungi</taxon>
        <taxon>Fungi incertae sedis</taxon>
        <taxon>Mucoromycota</taxon>
        <taxon>Glomeromycotina</taxon>
        <taxon>Glomeromycetes</taxon>
        <taxon>Diversisporales</taxon>
        <taxon>Diversisporaceae</taxon>
        <taxon>Diversispora</taxon>
    </lineage>
</organism>
<keyword evidence="2" id="KW-1185">Reference proteome</keyword>
<accession>A0A397IKJ4</accession>
<evidence type="ECO:0000313" key="1">
    <source>
        <dbReference type="EMBL" id="RHZ75372.1"/>
    </source>
</evidence>
<dbReference type="Proteomes" id="UP000266861">
    <property type="component" value="Unassembled WGS sequence"/>
</dbReference>
<reference evidence="1 2" key="1">
    <citation type="submission" date="2018-08" db="EMBL/GenBank/DDBJ databases">
        <title>Genome and evolution of the arbuscular mycorrhizal fungus Diversispora epigaea (formerly Glomus versiforme) and its bacterial endosymbionts.</title>
        <authorList>
            <person name="Sun X."/>
            <person name="Fei Z."/>
            <person name="Harrison M."/>
        </authorList>
    </citation>
    <scope>NUCLEOTIDE SEQUENCE [LARGE SCALE GENOMIC DNA]</scope>
    <source>
        <strain evidence="1 2">IT104</strain>
    </source>
</reference>